<evidence type="ECO:0000256" key="13">
    <source>
        <dbReference type="NCBIfam" id="TIGR03499"/>
    </source>
</evidence>
<dbReference type="PANTHER" id="PTHR43134">
    <property type="entry name" value="SIGNAL RECOGNITION PARTICLE RECEPTOR SUBUNIT ALPHA"/>
    <property type="match status" value="1"/>
</dbReference>
<keyword evidence="7" id="KW-1005">Bacterial flagellum biogenesis</keyword>
<evidence type="ECO:0000256" key="1">
    <source>
        <dbReference type="ARBA" id="ARBA00004413"/>
    </source>
</evidence>
<proteinExistence type="inferred from homology"/>
<evidence type="ECO:0000256" key="7">
    <source>
        <dbReference type="ARBA" id="ARBA00022795"/>
    </source>
</evidence>
<dbReference type="EMBL" id="MRAD01000001">
    <property type="protein sequence ID" value="OOO63570.1"/>
    <property type="molecule type" value="Genomic_DNA"/>
</dbReference>
<keyword evidence="4" id="KW-0813">Transport</keyword>
<comment type="caution">
    <text evidence="17">The sequence shown here is derived from an EMBL/GenBank/DDBJ whole genome shotgun (WGS) entry which is preliminary data.</text>
</comment>
<keyword evidence="17" id="KW-0969">Cilium</keyword>
<dbReference type="InterPro" id="IPR000897">
    <property type="entry name" value="SRP54_GTPase_dom"/>
</dbReference>
<keyword evidence="10" id="KW-0472">Membrane</keyword>
<keyword evidence="17" id="KW-0282">Flagellum</keyword>
<evidence type="ECO:0000313" key="17">
    <source>
        <dbReference type="EMBL" id="OOO63570.1"/>
    </source>
</evidence>
<evidence type="ECO:0000256" key="12">
    <source>
        <dbReference type="ARBA" id="ARBA00025337"/>
    </source>
</evidence>
<keyword evidence="14" id="KW-0175">Coiled coil</keyword>
<feature type="domain" description="AAA+ ATPase" evidence="15">
    <location>
        <begin position="202"/>
        <end position="398"/>
    </location>
</feature>
<evidence type="ECO:0000256" key="11">
    <source>
        <dbReference type="ARBA" id="ARBA00023225"/>
    </source>
</evidence>
<evidence type="ECO:0000256" key="2">
    <source>
        <dbReference type="ARBA" id="ARBA00008531"/>
    </source>
</evidence>
<accession>A0ABX3L6U4</accession>
<keyword evidence="17" id="KW-0966">Cell projection</keyword>
<dbReference type="InterPro" id="IPR027417">
    <property type="entry name" value="P-loop_NTPase"/>
</dbReference>
<evidence type="ECO:0000259" key="16">
    <source>
        <dbReference type="SMART" id="SM00962"/>
    </source>
</evidence>
<evidence type="ECO:0000256" key="8">
    <source>
        <dbReference type="ARBA" id="ARBA00022927"/>
    </source>
</evidence>
<sequence length="399" mass="45518">MKIKKYVVNDMNEAMTRIRYELGADAIIISQRRVRKRGFLGLFSKKSLEVTAAIDNYSKEKKHNCNSEYKFNNEDNIEIIKKMIEKRNNNVKFDTDRYKETLVPKNDKFQNKSPKGNENEETNALMEEIRNLKNAVENIGKNQKLNEEENSSLMKFFKDMDLEKELIENILKKIGNLEDNKDEREKIKIVIKDSINIKLNSIGKITVLVGPTGVGKTTTIAKLAGKLALIDKKKVGLITIDTYRIGAVEQLKTYADIMNIPFKVVFSIKDMEKAIADLEYCDVILVDTTGRSSKNMMQISELRAFIEKIEEKSVHLVISASTKNKDIETIIKGYNVLEYENIIITKLDETSTYGSILTILDKAKKPISFITTGQDVPDDIKEANKEEIAKIILGENQLC</sequence>
<comment type="function">
    <text evidence="12">Necessary for flagellar biosynthesis. May be involved in translocation of the flagellum.</text>
</comment>
<keyword evidence="5" id="KW-1003">Cell membrane</keyword>
<dbReference type="Proteomes" id="UP000190206">
    <property type="component" value="Unassembled WGS sequence"/>
</dbReference>
<dbReference type="Pfam" id="PF00448">
    <property type="entry name" value="SRP54"/>
    <property type="match status" value="1"/>
</dbReference>
<dbReference type="PANTHER" id="PTHR43134:SF3">
    <property type="entry name" value="FLAGELLAR BIOSYNTHESIS PROTEIN FLHF"/>
    <property type="match status" value="1"/>
</dbReference>
<dbReference type="InterPro" id="IPR020006">
    <property type="entry name" value="FlhF"/>
</dbReference>
<dbReference type="RefSeq" id="WP_078022560.1">
    <property type="nucleotide sequence ID" value="NZ_JADPGM010000003.1"/>
</dbReference>
<reference evidence="17 18" key="1">
    <citation type="submission" date="2016-12" db="EMBL/GenBank/DDBJ databases">
        <title>Clostridium tepidum sp. nov., a close relative of Clostridium sporogenes and Clostridium botulinum Group I.</title>
        <authorList>
            <person name="Dobritsa A.P."/>
            <person name="Kutumbaka K."/>
            <person name="Werner K."/>
            <person name="Samadpour M."/>
        </authorList>
    </citation>
    <scope>NUCLEOTIDE SEQUENCE [LARGE SCALE GENOMIC DNA]</scope>
    <source>
        <strain evidence="17 18">PE</strain>
    </source>
</reference>
<evidence type="ECO:0000256" key="9">
    <source>
        <dbReference type="ARBA" id="ARBA00023134"/>
    </source>
</evidence>
<comment type="subcellular location">
    <subcellularLocation>
        <location evidence="1">Cell membrane</location>
        <topology evidence="1">Peripheral membrane protein</topology>
        <orientation evidence="1">Cytoplasmic side</orientation>
    </subcellularLocation>
</comment>
<dbReference type="InterPro" id="IPR003593">
    <property type="entry name" value="AAA+_ATPase"/>
</dbReference>
<dbReference type="SUPFAM" id="SSF52540">
    <property type="entry name" value="P-loop containing nucleoside triphosphate hydrolases"/>
    <property type="match status" value="2"/>
</dbReference>
<evidence type="ECO:0000259" key="15">
    <source>
        <dbReference type="SMART" id="SM00382"/>
    </source>
</evidence>
<evidence type="ECO:0000256" key="6">
    <source>
        <dbReference type="ARBA" id="ARBA00022741"/>
    </source>
</evidence>
<keyword evidence="11" id="KW-1006">Bacterial flagellum protein export</keyword>
<dbReference type="SMART" id="SM00962">
    <property type="entry name" value="SRP54"/>
    <property type="match status" value="1"/>
</dbReference>
<feature type="coiled-coil region" evidence="14">
    <location>
        <begin position="115"/>
        <end position="187"/>
    </location>
</feature>
<name>A0ABX3L6U4_9CLOT</name>
<keyword evidence="6" id="KW-0547">Nucleotide-binding</keyword>
<dbReference type="NCBIfam" id="TIGR03499">
    <property type="entry name" value="FlhF"/>
    <property type="match status" value="1"/>
</dbReference>
<gene>
    <name evidence="17" type="ORF">BS637_00665</name>
</gene>
<comment type="similarity">
    <text evidence="2">Belongs to the GTP-binding SRP family.</text>
</comment>
<dbReference type="Gene3D" id="3.40.50.300">
    <property type="entry name" value="P-loop containing nucleotide triphosphate hydrolases"/>
    <property type="match status" value="1"/>
</dbReference>
<dbReference type="InterPro" id="IPR047040">
    <property type="entry name" value="FlhF__GTPase_dom"/>
</dbReference>
<organism evidence="17 18">
    <name type="scientific">Clostridium tepidum</name>
    <dbReference type="NCBI Taxonomy" id="1962263"/>
    <lineage>
        <taxon>Bacteria</taxon>
        <taxon>Bacillati</taxon>
        <taxon>Bacillota</taxon>
        <taxon>Clostridia</taxon>
        <taxon>Eubacteriales</taxon>
        <taxon>Clostridiaceae</taxon>
        <taxon>Clostridium</taxon>
    </lineage>
</organism>
<evidence type="ECO:0000256" key="5">
    <source>
        <dbReference type="ARBA" id="ARBA00022475"/>
    </source>
</evidence>
<dbReference type="CDD" id="cd17873">
    <property type="entry name" value="FlhF"/>
    <property type="match status" value="1"/>
</dbReference>
<keyword evidence="18" id="KW-1185">Reference proteome</keyword>
<evidence type="ECO:0000313" key="18">
    <source>
        <dbReference type="Proteomes" id="UP000190206"/>
    </source>
</evidence>
<dbReference type="Gene3D" id="1.20.120.1380">
    <property type="entry name" value="Flagellar FlhF biosynthesis protein, N domain"/>
    <property type="match status" value="1"/>
</dbReference>
<evidence type="ECO:0000256" key="10">
    <source>
        <dbReference type="ARBA" id="ARBA00023136"/>
    </source>
</evidence>
<evidence type="ECO:0000256" key="3">
    <source>
        <dbReference type="ARBA" id="ARBA00014919"/>
    </source>
</evidence>
<keyword evidence="9" id="KW-0342">GTP-binding</keyword>
<evidence type="ECO:0000256" key="14">
    <source>
        <dbReference type="SAM" id="Coils"/>
    </source>
</evidence>
<evidence type="ECO:0000256" key="4">
    <source>
        <dbReference type="ARBA" id="ARBA00022448"/>
    </source>
</evidence>
<dbReference type="SMART" id="SM00382">
    <property type="entry name" value="AAA"/>
    <property type="match status" value="1"/>
</dbReference>
<protein>
    <recommendedName>
        <fullName evidence="3 13">Flagellar biosynthesis protein FlhF</fullName>
    </recommendedName>
</protein>
<feature type="domain" description="SRP54-type proteins GTP-binding" evidence="16">
    <location>
        <begin position="203"/>
        <end position="394"/>
    </location>
</feature>
<keyword evidence="8" id="KW-0653">Protein transport</keyword>